<dbReference type="EMBL" id="BSOU01000010">
    <property type="protein sequence ID" value="GLR76374.1"/>
    <property type="molecule type" value="Genomic_DNA"/>
</dbReference>
<comment type="caution">
    <text evidence="11">The sequence shown here is derived from an EMBL/GenBank/DDBJ whole genome shotgun (WGS) entry which is preliminary data.</text>
</comment>
<evidence type="ECO:0000256" key="7">
    <source>
        <dbReference type="ARBA" id="ARBA00023136"/>
    </source>
</evidence>
<dbReference type="GO" id="GO:0009103">
    <property type="term" value="P:lipopolysaccharide biosynthetic process"/>
    <property type="evidence" value="ECO:0007669"/>
    <property type="project" value="UniProtKB-UniRule"/>
</dbReference>
<reference evidence="10" key="1">
    <citation type="journal article" date="2014" name="Int. J. Syst. Evol. Microbiol.">
        <title>Complete genome of a new Firmicutes species belonging to the dominant human colonic microbiota ('Ruminococcus bicirculans') reveals two chromosomes and a selective capacity to utilize plant glucans.</title>
        <authorList>
            <consortium name="NISC Comparative Sequencing Program"/>
            <person name="Wegmann U."/>
            <person name="Louis P."/>
            <person name="Goesmann A."/>
            <person name="Henrissat B."/>
            <person name="Duncan S.H."/>
            <person name="Flint H.J."/>
        </authorList>
    </citation>
    <scope>NUCLEOTIDE SEQUENCE</scope>
    <source>
        <strain evidence="10">NBRC 105001</strain>
    </source>
</reference>
<keyword evidence="13" id="KW-1185">Reference proteome</keyword>
<evidence type="ECO:0000313" key="10">
    <source>
        <dbReference type="EMBL" id="GLR76374.1"/>
    </source>
</evidence>
<feature type="short sequence motif" description="HXXXXD motif" evidence="9">
    <location>
        <begin position="135"/>
        <end position="140"/>
    </location>
</feature>
<dbReference type="Pfam" id="PF03279">
    <property type="entry name" value="Lip_A_acyltrans"/>
    <property type="match status" value="1"/>
</dbReference>
<comment type="catalytic activity">
    <reaction evidence="9">
        <text>an alpha-Kdo-(2-&gt;4)-alpha-Kdo-(2-&gt;6)-lipid IVA + a fatty acyl-[ACP] = an alpha-Kdo-(2-&gt;4)-alpha-Kdo-(2-&gt;6)-(acyl)-lipid IVA + holo-[ACP]</text>
        <dbReference type="Rhea" id="RHEA:69396"/>
        <dbReference type="Rhea" id="RHEA-COMP:9685"/>
        <dbReference type="Rhea" id="RHEA-COMP:14125"/>
        <dbReference type="ChEBI" id="CHEBI:64479"/>
        <dbReference type="ChEBI" id="CHEBI:138651"/>
        <dbReference type="ChEBI" id="CHEBI:176429"/>
        <dbReference type="ChEBI" id="CHEBI:176430"/>
        <dbReference type="EC" id="2.3.1.241"/>
    </reaction>
</comment>
<evidence type="ECO:0000256" key="6">
    <source>
        <dbReference type="ARBA" id="ARBA00022989"/>
    </source>
</evidence>
<evidence type="ECO:0000256" key="4">
    <source>
        <dbReference type="ARBA" id="ARBA00022692"/>
    </source>
</evidence>
<comment type="similarity">
    <text evidence="9">Belongs to the LpxL/LpxM/LpxP family.</text>
</comment>
<dbReference type="InterPro" id="IPR004960">
    <property type="entry name" value="LipA_acyltrans"/>
</dbReference>
<dbReference type="GO" id="GO:0005886">
    <property type="term" value="C:plasma membrane"/>
    <property type="evidence" value="ECO:0007669"/>
    <property type="project" value="UniProtKB-SubCell"/>
</dbReference>
<reference evidence="11 12" key="2">
    <citation type="submission" date="2016-12" db="EMBL/GenBank/DDBJ databases">
        <title>Diversity of luminous bacteria.</title>
        <authorList>
            <person name="Yoshizawa S."/>
            <person name="Kogure K."/>
        </authorList>
    </citation>
    <scope>NUCLEOTIDE SEQUENCE [LARGE SCALE GENOMIC DNA]</scope>
    <source>
        <strain evidence="11 12">NBRC 105001</strain>
    </source>
</reference>
<dbReference type="Proteomes" id="UP000239273">
    <property type="component" value="Unassembled WGS sequence"/>
</dbReference>
<dbReference type="HAMAP" id="MF_01942">
    <property type="entry name" value="Lipid_A_LpxL_LpxP"/>
    <property type="match status" value="1"/>
</dbReference>
<reference evidence="10" key="4">
    <citation type="submission" date="2023-01" db="EMBL/GenBank/DDBJ databases">
        <title>Draft genome sequence of Aliivibrio sifiae strain NBRC 105001.</title>
        <authorList>
            <person name="Sun Q."/>
            <person name="Mori K."/>
        </authorList>
    </citation>
    <scope>NUCLEOTIDE SEQUENCE</scope>
    <source>
        <strain evidence="10">NBRC 105001</strain>
    </source>
</reference>
<dbReference type="PIRSF" id="PIRSF026649">
    <property type="entry name" value="MsbB"/>
    <property type="match status" value="1"/>
</dbReference>
<comment type="function">
    <text evidence="9">Catalyzes the transfer of an acyl chain from an acyl-[acyl-carrier-protein] (ACP) to a Kdo(2)-lipid IV(A) to form a Kdo(2)-(acyl)-lipid IV(A).</text>
</comment>
<dbReference type="Proteomes" id="UP001156660">
    <property type="component" value="Unassembled WGS sequence"/>
</dbReference>
<evidence type="ECO:0000256" key="5">
    <source>
        <dbReference type="ARBA" id="ARBA00022985"/>
    </source>
</evidence>
<reference evidence="13" key="3">
    <citation type="journal article" date="2019" name="Int. J. Syst. Evol. Microbiol.">
        <title>The Global Catalogue of Microorganisms (GCM) 10K type strain sequencing project: providing services to taxonomists for standard genome sequencing and annotation.</title>
        <authorList>
            <consortium name="The Broad Institute Genomics Platform"/>
            <consortium name="The Broad Institute Genome Sequencing Center for Infectious Disease"/>
            <person name="Wu L."/>
            <person name="Ma J."/>
        </authorList>
    </citation>
    <scope>NUCLEOTIDE SEQUENCE [LARGE SCALE GENOMIC DNA]</scope>
    <source>
        <strain evidence="13">NBRC 105001</strain>
    </source>
</reference>
<dbReference type="UniPathway" id="UPA00360">
    <property type="reaction ID" value="UER00485"/>
</dbReference>
<feature type="transmembrane region" description="Helical" evidence="9">
    <location>
        <begin position="20"/>
        <end position="37"/>
    </location>
</feature>
<comment type="subcellular location">
    <subcellularLocation>
        <location evidence="9">Cell inner membrane</location>
        <topology evidence="9">Single-pass membrane protein</topology>
    </subcellularLocation>
</comment>
<dbReference type="GO" id="GO:0009245">
    <property type="term" value="P:lipid A biosynthetic process"/>
    <property type="evidence" value="ECO:0007669"/>
    <property type="project" value="InterPro"/>
</dbReference>
<dbReference type="GO" id="GO:0036104">
    <property type="term" value="P:Kdo2-lipid A biosynthetic process"/>
    <property type="evidence" value="ECO:0007669"/>
    <property type="project" value="UniProtKB-UniRule"/>
</dbReference>
<dbReference type="OrthoDB" id="9803456at2"/>
<evidence type="ECO:0000256" key="1">
    <source>
        <dbReference type="ARBA" id="ARBA00022475"/>
    </source>
</evidence>
<protein>
    <recommendedName>
        <fullName evidence="9">Lipid A biosynthesis acyltransferase</fullName>
        <ecNumber evidence="9">2.3.1.241</ecNumber>
    </recommendedName>
    <alternativeName>
        <fullName evidence="9">Kdo(2)-lipid IV(A) acyltransferase</fullName>
    </alternativeName>
</protein>
<keyword evidence="2 9" id="KW-0997">Cell inner membrane</keyword>
<keyword evidence="7 9" id="KW-0472">Membrane</keyword>
<evidence type="ECO:0000256" key="9">
    <source>
        <dbReference type="HAMAP-Rule" id="MF_01942"/>
    </source>
</evidence>
<dbReference type="AlphaFoldDB" id="A0A2S7X5F7"/>
<dbReference type="CDD" id="cd07984">
    <property type="entry name" value="LPLAT_LABLAT-like"/>
    <property type="match status" value="1"/>
</dbReference>
<dbReference type="NCBIfam" id="NF005340">
    <property type="entry name" value="PRK06860.1"/>
    <property type="match status" value="1"/>
</dbReference>
<evidence type="ECO:0000313" key="13">
    <source>
        <dbReference type="Proteomes" id="UP001156660"/>
    </source>
</evidence>
<dbReference type="PANTHER" id="PTHR30606">
    <property type="entry name" value="LIPID A BIOSYNTHESIS LAUROYL ACYLTRANSFERASE"/>
    <property type="match status" value="1"/>
</dbReference>
<name>A0A2S7X5F7_9GAMM</name>
<dbReference type="PANTHER" id="PTHR30606:SF9">
    <property type="entry name" value="LIPID A BIOSYNTHESIS LAUROYLTRANSFERASE"/>
    <property type="match status" value="1"/>
</dbReference>
<organism evidence="11 12">
    <name type="scientific">Aliivibrio sifiae</name>
    <dbReference type="NCBI Taxonomy" id="566293"/>
    <lineage>
        <taxon>Bacteria</taxon>
        <taxon>Pseudomonadati</taxon>
        <taxon>Pseudomonadota</taxon>
        <taxon>Gammaproteobacteria</taxon>
        <taxon>Vibrionales</taxon>
        <taxon>Vibrionaceae</taxon>
        <taxon>Aliivibrio</taxon>
    </lineage>
</organism>
<evidence type="ECO:0000313" key="11">
    <source>
        <dbReference type="EMBL" id="PQJ85443.1"/>
    </source>
</evidence>
<evidence type="ECO:0000256" key="3">
    <source>
        <dbReference type="ARBA" id="ARBA00022679"/>
    </source>
</evidence>
<dbReference type="NCBIfam" id="TIGR02207">
    <property type="entry name" value="lipid_A_htrB"/>
    <property type="match status" value="1"/>
</dbReference>
<dbReference type="EC" id="2.3.1.241" evidence="9"/>
<keyword evidence="8 9" id="KW-0012">Acyltransferase</keyword>
<keyword evidence="4 9" id="KW-0812">Transmembrane</keyword>
<dbReference type="EMBL" id="MSCP01000003">
    <property type="protein sequence ID" value="PQJ85443.1"/>
    <property type="molecule type" value="Genomic_DNA"/>
</dbReference>
<keyword evidence="3 9" id="KW-0808">Transferase</keyword>
<keyword evidence="1 9" id="KW-1003">Cell membrane</keyword>
<gene>
    <name evidence="9" type="primary">lpxL</name>
    <name evidence="10" type="synonym">htrB2</name>
    <name evidence="11" type="ORF">BTO23_19185</name>
    <name evidence="10" type="ORF">GCM10007855_32490</name>
</gene>
<dbReference type="RefSeq" id="WP_060993359.1">
    <property type="nucleotide sequence ID" value="NZ_BSOU01000010.1"/>
</dbReference>
<comment type="pathway">
    <text evidence="9">Glycolipid biosynthesis; KDO(2)-lipid A biosynthesis; KDO(2)-lipid A from CMP-3-deoxy-D-manno-octulosonate and lipid IV(A): step 3/4.</text>
</comment>
<dbReference type="GO" id="GO:0008913">
    <property type="term" value="F:Kdo2-lipid IVA acyltransferase activity"/>
    <property type="evidence" value="ECO:0007669"/>
    <property type="project" value="UniProtKB-EC"/>
</dbReference>
<evidence type="ECO:0000313" key="12">
    <source>
        <dbReference type="Proteomes" id="UP000239273"/>
    </source>
</evidence>
<accession>A0A2S7X5F7</accession>
<dbReference type="InterPro" id="IPR011920">
    <property type="entry name" value="Lipid_A_LpxL_LpxP"/>
</dbReference>
<proteinExistence type="inferred from homology"/>
<dbReference type="UniPathway" id="UPA00030"/>
<evidence type="ECO:0000256" key="8">
    <source>
        <dbReference type="ARBA" id="ARBA00023315"/>
    </source>
</evidence>
<comment type="pathway">
    <text evidence="9">Bacterial outer membrane biogenesis; lipopolysaccharide biosynthesis.</text>
</comment>
<keyword evidence="6 9" id="KW-1133">Transmembrane helix</keyword>
<evidence type="ECO:0000256" key="2">
    <source>
        <dbReference type="ARBA" id="ARBA00022519"/>
    </source>
</evidence>
<sequence>MSKYQAPQFSSALLHPKYWGVWFGFGLLFATVTLLPYKMTYKLGRGLGLLGLKMGKSRSHVARRNLELAFPKMEAKEREAIIVENFKNSGLAIFETAMAWVWPNWRIEKHFSFENKQHMLDLEKEGRGVLVVCVHALNLELTARAFTFFSPGYGVYRPHNNPAYDFIQYWGRTNNGNQMIDRKDIKGMLRVLRKGGRLWYMPDHDYNRNKSVFVPFFAVPDACTTVGSDILISASKCAVVTASGFRTYNNYHLQIDNDISDQFPQKDPVGSATVMNQAVERIILRCIPQWMWLHKRFKTMEDPNIKKGIRYD</sequence>
<keyword evidence="5 9" id="KW-0448">Lipopolysaccharide biosynthesis</keyword>